<organism evidence="1 2">
    <name type="scientific">Leucogyrophana mollusca</name>
    <dbReference type="NCBI Taxonomy" id="85980"/>
    <lineage>
        <taxon>Eukaryota</taxon>
        <taxon>Fungi</taxon>
        <taxon>Dikarya</taxon>
        <taxon>Basidiomycota</taxon>
        <taxon>Agaricomycotina</taxon>
        <taxon>Agaricomycetes</taxon>
        <taxon>Agaricomycetidae</taxon>
        <taxon>Boletales</taxon>
        <taxon>Boletales incertae sedis</taxon>
        <taxon>Leucogyrophana</taxon>
    </lineage>
</organism>
<proteinExistence type="predicted"/>
<dbReference type="Proteomes" id="UP000790709">
    <property type="component" value="Unassembled WGS sequence"/>
</dbReference>
<evidence type="ECO:0000313" key="1">
    <source>
        <dbReference type="EMBL" id="KAH7918020.1"/>
    </source>
</evidence>
<dbReference type="EMBL" id="MU266873">
    <property type="protein sequence ID" value="KAH7918020.1"/>
    <property type="molecule type" value="Genomic_DNA"/>
</dbReference>
<reference evidence="1" key="1">
    <citation type="journal article" date="2021" name="New Phytol.">
        <title>Evolutionary innovations through gain and loss of genes in the ectomycorrhizal Boletales.</title>
        <authorList>
            <person name="Wu G."/>
            <person name="Miyauchi S."/>
            <person name="Morin E."/>
            <person name="Kuo A."/>
            <person name="Drula E."/>
            <person name="Varga T."/>
            <person name="Kohler A."/>
            <person name="Feng B."/>
            <person name="Cao Y."/>
            <person name="Lipzen A."/>
            <person name="Daum C."/>
            <person name="Hundley H."/>
            <person name="Pangilinan J."/>
            <person name="Johnson J."/>
            <person name="Barry K."/>
            <person name="LaButti K."/>
            <person name="Ng V."/>
            <person name="Ahrendt S."/>
            <person name="Min B."/>
            <person name="Choi I.G."/>
            <person name="Park H."/>
            <person name="Plett J.M."/>
            <person name="Magnuson J."/>
            <person name="Spatafora J.W."/>
            <person name="Nagy L.G."/>
            <person name="Henrissat B."/>
            <person name="Grigoriev I.V."/>
            <person name="Yang Z.L."/>
            <person name="Xu J."/>
            <person name="Martin F.M."/>
        </authorList>
    </citation>
    <scope>NUCLEOTIDE SEQUENCE</scope>
    <source>
        <strain evidence="1">KUC20120723A-06</strain>
    </source>
</reference>
<keyword evidence="2" id="KW-1185">Reference proteome</keyword>
<accession>A0ACB8AXP5</accession>
<protein>
    <submittedName>
        <fullName evidence="1">Uncharacterized protein</fullName>
    </submittedName>
</protein>
<evidence type="ECO:0000313" key="2">
    <source>
        <dbReference type="Proteomes" id="UP000790709"/>
    </source>
</evidence>
<name>A0ACB8AXP5_9AGAM</name>
<gene>
    <name evidence="1" type="ORF">BV22DRAFT_920482</name>
</gene>
<comment type="caution">
    <text evidence="1">The sequence shown here is derived from an EMBL/GenBank/DDBJ whole genome shotgun (WGS) entry which is preliminary data.</text>
</comment>
<sequence>MEGLFLVCYSSENMPGFEWRGKAKTSPKSSMQETQSHENTLAVLSGVIAVLDTTKDLVPIDIAKGVLSTLSSILTTVKNTMQNKDDFVEVIGRCRKMSSFIERTTCGKSEGDIDPSLVRALGELHSFLSGIENTMKKKEQRKLHYRLMSASVDRESIANFKEQLDSFLQMWDLELAVHANMILSKVDEKIDKVGMGIEQILRGTVEMKLDEPDHEPPPGRPSMFFGRDDLVRDAVESLSFQHVVLVGPGGIGKSTIAKAILNEDSIVAKFQDFRFFVRFDNIDASQITLDTFIQRIADVLGVKSARLSAIKTSLAANNVLIVLDNAETFQDATSGSDRIAEAIDELGKQMRGCLPATAWPRGITSKLSYLLPPVRTTITRAWSLMQLARAETRGGHHREARKLLGGAFAHPS</sequence>